<reference evidence="1" key="1">
    <citation type="journal article" date="2020" name="ISME J.">
        <title>Gammaproteobacteria mediating utilization of methyl-, sulfur- and petroleum organic compounds in deep ocean hydrothermal plumes.</title>
        <authorList>
            <person name="Zhou Z."/>
            <person name="Liu Y."/>
            <person name="Pan J."/>
            <person name="Cron B.R."/>
            <person name="Toner B.M."/>
            <person name="Anantharaman K."/>
            <person name="Breier J.A."/>
            <person name="Dick G.J."/>
            <person name="Li M."/>
        </authorList>
    </citation>
    <scope>NUCLEOTIDE SEQUENCE</scope>
    <source>
        <strain evidence="1">SZUA-1515</strain>
    </source>
</reference>
<proteinExistence type="predicted"/>
<name>A0A833EAK8_CALS0</name>
<accession>A0A833EAK8</accession>
<dbReference type="Pfam" id="PF06545">
    <property type="entry name" value="AllG"/>
    <property type="match status" value="1"/>
</dbReference>
<dbReference type="Proteomes" id="UP000608579">
    <property type="component" value="Unassembled WGS sequence"/>
</dbReference>
<protein>
    <submittedName>
        <fullName evidence="1">DUF1116 domain-containing protein</fullName>
    </submittedName>
</protein>
<gene>
    <name evidence="1" type="ORF">EYH45_07970</name>
</gene>
<dbReference type="AlphaFoldDB" id="A0A833EAK8"/>
<dbReference type="InterPro" id="IPR009499">
    <property type="entry name" value="AllG-like"/>
</dbReference>
<dbReference type="Gene3D" id="3.90.1710.10">
    <property type="entry name" value="Enterococcus faecalis V583 domain"/>
    <property type="match status" value="1"/>
</dbReference>
<dbReference type="InterPro" id="IPR024033">
    <property type="entry name" value="OXTCase_su_AllG_h-dom"/>
</dbReference>
<dbReference type="EMBL" id="DQVM01000158">
    <property type="protein sequence ID" value="HIQ30479.1"/>
    <property type="molecule type" value="Genomic_DNA"/>
</dbReference>
<comment type="caution">
    <text evidence="1">The sequence shown here is derived from an EMBL/GenBank/DDBJ whole genome shotgun (WGS) entry which is preliminary data.</text>
</comment>
<dbReference type="Gene3D" id="1.10.10.660">
    <property type="entry name" value="conserved protein of unknown function from Enterococcus faecalis V583"/>
    <property type="match status" value="1"/>
</dbReference>
<evidence type="ECO:0000313" key="2">
    <source>
        <dbReference type="Proteomes" id="UP000608579"/>
    </source>
</evidence>
<organism evidence="1 2">
    <name type="scientific">Caldiarchaeum subterraneum</name>
    <dbReference type="NCBI Taxonomy" id="311458"/>
    <lineage>
        <taxon>Archaea</taxon>
        <taxon>Nitrososphaerota</taxon>
        <taxon>Candidatus Caldarchaeales</taxon>
        <taxon>Candidatus Caldarchaeaceae</taxon>
        <taxon>Candidatus Caldarchaeum</taxon>
    </lineage>
</organism>
<dbReference type="Gene3D" id="3.90.1700.10">
    <property type="entry name" value="v583 domain like"/>
    <property type="match status" value="1"/>
</dbReference>
<sequence>MMEAEPVWVDIGLARDKLGLEDYTLLHAGPPVAWDRASGPVKGALIGAVIYEGWASTSEEAEKLLSSGEVKIEPTHSRNAVGPMAGVISPSMPVYEVYDKRWGNRAYSNLNEGIGKVLRYGAYSGEVLERLRWMSETLYPALKQVIDQLRGEKKEGLQLKAIISQALQMGDDCHNRCVAATNLLLKEITPYLLESDVGKKEAREAFSFMSANPFTSLNLVMAAGKVMTLAAHNIEYSTLVTVMARNGAESGIWVSSLGGRWFSAPAPVPRGVYFPGYGEKDASGDLGDSAITETAGYGGFAMATAPAIVSWVGGSVKLAVETTQKMYEITYTKHRYFQIPYLNFQGTPTGIDVRKVLKTGIAPIINTGIAHREAGVGQIGAGIVQFPIEIFKKAFRAFVDKYGV</sequence>
<evidence type="ECO:0000313" key="1">
    <source>
        <dbReference type="EMBL" id="HIQ30479.1"/>
    </source>
</evidence>